<dbReference type="Gene3D" id="3.40.50.300">
    <property type="entry name" value="P-loop containing nucleotide triphosphate hydrolases"/>
    <property type="match status" value="1"/>
</dbReference>
<evidence type="ECO:0000313" key="8">
    <source>
        <dbReference type="Proteomes" id="UP000003937"/>
    </source>
</evidence>
<gene>
    <name evidence="7" type="ORF">A35E_00066</name>
</gene>
<feature type="domain" description="ABC transporter" evidence="6">
    <location>
        <begin position="2"/>
        <end position="221"/>
    </location>
</feature>
<evidence type="ECO:0000256" key="1">
    <source>
        <dbReference type="ARBA" id="ARBA00002579"/>
    </source>
</evidence>
<comment type="function">
    <text evidence="1">Part of the ABC transporter FtsEX involved in cellular division. Important for assembly or stability of the septal ring.</text>
</comment>
<protein>
    <recommendedName>
        <fullName evidence="3">Cell division ATP-binding protein FtsE</fullName>
    </recommendedName>
</protein>
<evidence type="ECO:0000313" key="7">
    <source>
        <dbReference type="EMBL" id="AFP85388.1"/>
    </source>
</evidence>
<dbReference type="RefSeq" id="WP_014888685.1">
    <property type="nucleotide sequence ID" value="NC_018420.1"/>
</dbReference>
<dbReference type="EMBL" id="CP003547">
    <property type="protein sequence ID" value="AFP85388.1"/>
    <property type="molecule type" value="Genomic_DNA"/>
</dbReference>
<dbReference type="AlphaFoldDB" id="J3YSU9"/>
<dbReference type="PANTHER" id="PTHR24220">
    <property type="entry name" value="IMPORT ATP-BINDING PROTEIN"/>
    <property type="match status" value="1"/>
</dbReference>
<evidence type="ECO:0000256" key="4">
    <source>
        <dbReference type="ARBA" id="ARBA00022741"/>
    </source>
</evidence>
<dbReference type="GO" id="GO:0051301">
    <property type="term" value="P:cell division"/>
    <property type="evidence" value="ECO:0007669"/>
    <property type="project" value="UniProtKB-KW"/>
</dbReference>
<dbReference type="GO" id="GO:0005886">
    <property type="term" value="C:plasma membrane"/>
    <property type="evidence" value="ECO:0007669"/>
    <property type="project" value="TreeGrafter"/>
</dbReference>
<dbReference type="FunFam" id="3.40.50.300:FF:000056">
    <property type="entry name" value="Cell division ATP-binding protein FtsE"/>
    <property type="match status" value="1"/>
</dbReference>
<dbReference type="GO" id="GO:0005524">
    <property type="term" value="F:ATP binding"/>
    <property type="evidence" value="ECO:0007669"/>
    <property type="project" value="UniProtKB-KW"/>
</dbReference>
<dbReference type="InterPro" id="IPR003439">
    <property type="entry name" value="ABC_transporter-like_ATP-bd"/>
</dbReference>
<dbReference type="STRING" id="134287.A35E_00066"/>
<comment type="similarity">
    <text evidence="2">Belongs to the ABC transporter superfamily.</text>
</comment>
<dbReference type="PANTHER" id="PTHR24220:SF470">
    <property type="entry name" value="CELL DIVISION ATP-BINDING PROTEIN FTSE"/>
    <property type="match status" value="1"/>
</dbReference>
<dbReference type="PATRIC" id="fig|134287.3.peg.62"/>
<accession>J3YSU9</accession>
<evidence type="ECO:0000256" key="2">
    <source>
        <dbReference type="ARBA" id="ARBA00005417"/>
    </source>
</evidence>
<keyword evidence="5" id="KW-0067">ATP-binding</keyword>
<dbReference type="Proteomes" id="UP000003937">
    <property type="component" value="Chromosome"/>
</dbReference>
<dbReference type="SMART" id="SM00382">
    <property type="entry name" value="AAA"/>
    <property type="match status" value="1"/>
</dbReference>
<organism evidence="7 8">
    <name type="scientific">secondary endosymbiont of Heteropsylla cubana</name>
    <dbReference type="NCBI Taxonomy" id="134287"/>
    <lineage>
        <taxon>Bacteria</taxon>
        <taxon>Pseudomonadati</taxon>
        <taxon>Pseudomonadota</taxon>
        <taxon>Gammaproteobacteria</taxon>
        <taxon>Enterobacterales</taxon>
        <taxon>Enterobacteriaceae</taxon>
        <taxon>aphid secondary symbionts</taxon>
    </lineage>
</organism>
<dbReference type="Pfam" id="PF00005">
    <property type="entry name" value="ABC_tran"/>
    <property type="match status" value="1"/>
</dbReference>
<dbReference type="InterPro" id="IPR003593">
    <property type="entry name" value="AAA+_ATPase"/>
</dbReference>
<dbReference type="KEGG" id="sehc:A35E_00066"/>
<sequence>MIRCKQVGKTYHTGHQALQEINFHVRENEKICLTGYSGSGKTTLLELICGIQRPTTGHIFFNGYNLSSLKTNEILSLRRQIGIIFQDHHLLLERTVYDNVAIPLIVCGESLNIIRRRVPAALDRVGLLDKAKNTPIQLSRGEKQLIAIARAIINKPAVLVIDEPTNHLDDIVSNTIFCLFEEFNHIGVAILMATINTRLIANRNYRVLTLHKGKVTENLHAK</sequence>
<dbReference type="PROSITE" id="PS50893">
    <property type="entry name" value="ABC_TRANSPORTER_2"/>
    <property type="match status" value="1"/>
</dbReference>
<dbReference type="HOGENOM" id="CLU_000604_1_22_6"/>
<keyword evidence="7" id="KW-0132">Cell division</keyword>
<dbReference type="InterPro" id="IPR027417">
    <property type="entry name" value="P-loop_NTPase"/>
</dbReference>
<dbReference type="InterPro" id="IPR015854">
    <property type="entry name" value="ABC_transpr_LolD-like"/>
</dbReference>
<evidence type="ECO:0000259" key="6">
    <source>
        <dbReference type="PROSITE" id="PS50893"/>
    </source>
</evidence>
<keyword evidence="7" id="KW-0131">Cell cycle</keyword>
<reference evidence="7 8" key="1">
    <citation type="journal article" date="2012" name="Mol. Biol. Evol.">
        <title>Genome reduction and co-evolution between the primary and secondary bacterial symbionts of psyllids.</title>
        <authorList>
            <person name="Sloan D.B."/>
            <person name="Moran N.A."/>
        </authorList>
    </citation>
    <scope>NUCLEOTIDE SEQUENCE [LARGE SCALE GENOMIC DNA]</scope>
    <source>
        <strain evidence="7">Hcub_S</strain>
    </source>
</reference>
<dbReference type="GO" id="GO:0016887">
    <property type="term" value="F:ATP hydrolysis activity"/>
    <property type="evidence" value="ECO:0007669"/>
    <property type="project" value="InterPro"/>
</dbReference>
<keyword evidence="4" id="KW-0547">Nucleotide-binding</keyword>
<dbReference type="GO" id="GO:0022857">
    <property type="term" value="F:transmembrane transporter activity"/>
    <property type="evidence" value="ECO:0007669"/>
    <property type="project" value="TreeGrafter"/>
</dbReference>
<evidence type="ECO:0000256" key="3">
    <source>
        <dbReference type="ARBA" id="ARBA00020019"/>
    </source>
</evidence>
<evidence type="ECO:0000256" key="5">
    <source>
        <dbReference type="ARBA" id="ARBA00022840"/>
    </source>
</evidence>
<keyword evidence="8" id="KW-1185">Reference proteome</keyword>
<dbReference type="OrthoDB" id="9802264at2"/>
<proteinExistence type="inferred from homology"/>
<name>J3YSU9_9ENTR</name>
<dbReference type="SUPFAM" id="SSF52540">
    <property type="entry name" value="P-loop containing nucleoside triphosphate hydrolases"/>
    <property type="match status" value="1"/>
</dbReference>